<evidence type="ECO:0000313" key="1">
    <source>
        <dbReference type="EMBL" id="ESQ90961.1"/>
    </source>
</evidence>
<sequence length="62" mass="6454">MISVDAPLLQGYHHGYARGAAPMSTREARSDNNARVSVVSVAGPKMYAVFDLGVAALKPAPA</sequence>
<proteinExistence type="predicted"/>
<organism evidence="1 2">
    <name type="scientific">Asticcacaulis benevestitus DSM 16100 = ATCC BAA-896</name>
    <dbReference type="NCBI Taxonomy" id="1121022"/>
    <lineage>
        <taxon>Bacteria</taxon>
        <taxon>Pseudomonadati</taxon>
        <taxon>Pseudomonadota</taxon>
        <taxon>Alphaproteobacteria</taxon>
        <taxon>Caulobacterales</taxon>
        <taxon>Caulobacteraceae</taxon>
        <taxon>Asticcacaulis</taxon>
    </lineage>
</organism>
<evidence type="ECO:0000313" key="2">
    <source>
        <dbReference type="Proteomes" id="UP000017837"/>
    </source>
</evidence>
<protein>
    <submittedName>
        <fullName evidence="1">Uncharacterized protein</fullName>
    </submittedName>
</protein>
<accession>V4PRM2</accession>
<dbReference type="OrthoDB" id="9809781at2"/>
<keyword evidence="2" id="KW-1185">Reference proteome</keyword>
<reference evidence="1 2" key="1">
    <citation type="journal article" date="2014" name="Nature">
        <title>Sequential evolution of bacterial morphology by co-option of a developmental regulator.</title>
        <authorList>
            <person name="Jiang C."/>
            <person name="Brown P.J."/>
            <person name="Ducret A."/>
            <person name="Brun Y.V."/>
        </authorList>
    </citation>
    <scope>NUCLEOTIDE SEQUENCE [LARGE SCALE GENOMIC DNA]</scope>
    <source>
        <strain evidence="1 2">DSM 16100</strain>
    </source>
</reference>
<name>V4PRM2_9CAUL</name>
<dbReference type="AlphaFoldDB" id="V4PRM2"/>
<dbReference type="EMBL" id="AWGB01000020">
    <property type="protein sequence ID" value="ESQ90961.1"/>
    <property type="molecule type" value="Genomic_DNA"/>
</dbReference>
<gene>
    <name evidence="1" type="ORF">ABENE_10955</name>
</gene>
<dbReference type="RefSeq" id="WP_018082652.1">
    <property type="nucleotide sequence ID" value="NZ_AQWM01000017.1"/>
</dbReference>
<comment type="caution">
    <text evidence="1">The sequence shown here is derived from an EMBL/GenBank/DDBJ whole genome shotgun (WGS) entry which is preliminary data.</text>
</comment>
<dbReference type="Proteomes" id="UP000017837">
    <property type="component" value="Unassembled WGS sequence"/>
</dbReference>
<dbReference type="PATRIC" id="fig|1121022.4.peg.2215"/>